<dbReference type="Proteomes" id="UP000261811">
    <property type="component" value="Unassembled WGS sequence"/>
</dbReference>
<feature type="region of interest" description="Disordered" evidence="1">
    <location>
        <begin position="207"/>
        <end position="255"/>
    </location>
</feature>
<evidence type="ECO:0000313" key="2">
    <source>
        <dbReference type="EMBL" id="RFU38607.1"/>
    </source>
</evidence>
<feature type="region of interest" description="Disordered" evidence="1">
    <location>
        <begin position="104"/>
        <end position="128"/>
    </location>
</feature>
<evidence type="ECO:0000256" key="1">
    <source>
        <dbReference type="SAM" id="MobiDB-lite"/>
    </source>
</evidence>
<reference evidence="2 3" key="1">
    <citation type="submission" date="2018-08" db="EMBL/GenBank/DDBJ databases">
        <title>Actinomadura jelena sp. nov., a novel Actinomycete isolated from soil in Chad.</title>
        <authorList>
            <person name="Shi L."/>
        </authorList>
    </citation>
    <scope>NUCLEOTIDE SEQUENCE [LARGE SCALE GENOMIC DNA]</scope>
    <source>
        <strain evidence="2 3">NEAU-G17</strain>
    </source>
</reference>
<dbReference type="EMBL" id="QURH01000755">
    <property type="protein sequence ID" value="RFU38607.1"/>
    <property type="molecule type" value="Genomic_DNA"/>
</dbReference>
<sequence>MPLGASAAGASAAPSVTFTPRRFTPGENVTVLIRGCADEPSLAGQNEAFVQGDPGHFDRSDGGVWSGIASTKPGLKPGNSYITKFRCTTAGGPRTLTLFVTVPEKSVPAPPPPASPPGDGHGGGGGFRFGFDDVDLSTRTVRPGGRLGMKVHCPAEVSATSSSFVADPRFTETDKDTWEATGTFERTLPSVVRVRISCAGHGHVVFTTRPGRDEVSPGPTIPRGAPETGDGSTAAGAHADGAARAATTSAAADRGPLLGTGAVAVTLAGAGLVLRRRAAKGRP</sequence>
<accession>A0A372JF35</accession>
<organism evidence="2 3">
    <name type="scientific">Actinomadura logoneensis</name>
    <dbReference type="NCBI Taxonomy" id="2293572"/>
    <lineage>
        <taxon>Bacteria</taxon>
        <taxon>Bacillati</taxon>
        <taxon>Actinomycetota</taxon>
        <taxon>Actinomycetes</taxon>
        <taxon>Streptosporangiales</taxon>
        <taxon>Thermomonosporaceae</taxon>
        <taxon>Actinomadura</taxon>
    </lineage>
</organism>
<comment type="caution">
    <text evidence="2">The sequence shown here is derived from an EMBL/GenBank/DDBJ whole genome shotgun (WGS) entry which is preliminary data.</text>
</comment>
<gene>
    <name evidence="2" type="ORF">DZF91_26805</name>
</gene>
<dbReference type="AlphaFoldDB" id="A0A372JF35"/>
<evidence type="ECO:0000313" key="3">
    <source>
        <dbReference type="Proteomes" id="UP000261811"/>
    </source>
</evidence>
<keyword evidence="3" id="KW-1185">Reference proteome</keyword>
<protein>
    <submittedName>
        <fullName evidence="2">Uncharacterized protein</fullName>
    </submittedName>
</protein>
<proteinExistence type="predicted"/>
<name>A0A372JF35_9ACTN</name>
<feature type="compositionally biased region" description="Low complexity" evidence="1">
    <location>
        <begin position="228"/>
        <end position="255"/>
    </location>
</feature>
<feature type="compositionally biased region" description="Gly residues" evidence="1">
    <location>
        <begin position="119"/>
        <end position="128"/>
    </location>
</feature>